<dbReference type="Gene3D" id="1.20.1280.50">
    <property type="match status" value="1"/>
</dbReference>
<reference evidence="3" key="1">
    <citation type="journal article" date="2012" name="Science">
        <title>The Paleozoic origin of enzymatic lignin decomposition reconstructed from 31 fungal genomes.</title>
        <authorList>
            <person name="Floudas D."/>
            <person name="Binder M."/>
            <person name="Riley R."/>
            <person name="Barry K."/>
            <person name="Blanchette R.A."/>
            <person name="Henrissat B."/>
            <person name="Martinez A.T."/>
            <person name="Otillar R."/>
            <person name="Spatafora J.W."/>
            <person name="Yadav J.S."/>
            <person name="Aerts A."/>
            <person name="Benoit I."/>
            <person name="Boyd A."/>
            <person name="Carlson A."/>
            <person name="Copeland A."/>
            <person name="Coutinho P.M."/>
            <person name="de Vries R.P."/>
            <person name="Ferreira P."/>
            <person name="Findley K."/>
            <person name="Foster B."/>
            <person name="Gaskell J."/>
            <person name="Glotzer D."/>
            <person name="Gorecki P."/>
            <person name="Heitman J."/>
            <person name="Hesse C."/>
            <person name="Hori C."/>
            <person name="Igarashi K."/>
            <person name="Jurgens J.A."/>
            <person name="Kallen N."/>
            <person name="Kersten P."/>
            <person name="Kohler A."/>
            <person name="Kuees U."/>
            <person name="Kumar T.K.A."/>
            <person name="Kuo A."/>
            <person name="LaButti K."/>
            <person name="Larrondo L.F."/>
            <person name="Lindquist E."/>
            <person name="Ling A."/>
            <person name="Lombard V."/>
            <person name="Lucas S."/>
            <person name="Lundell T."/>
            <person name="Martin R."/>
            <person name="McLaughlin D.J."/>
            <person name="Morgenstern I."/>
            <person name="Morin E."/>
            <person name="Murat C."/>
            <person name="Nagy L.G."/>
            <person name="Nolan M."/>
            <person name="Ohm R.A."/>
            <person name="Patyshakuliyeva A."/>
            <person name="Rokas A."/>
            <person name="Ruiz-Duenas F.J."/>
            <person name="Sabat G."/>
            <person name="Salamov A."/>
            <person name="Samejima M."/>
            <person name="Schmutz J."/>
            <person name="Slot J.C."/>
            <person name="St John F."/>
            <person name="Stenlid J."/>
            <person name="Sun H."/>
            <person name="Sun S."/>
            <person name="Syed K."/>
            <person name="Tsang A."/>
            <person name="Wiebenga A."/>
            <person name="Young D."/>
            <person name="Pisabarro A."/>
            <person name="Eastwood D.C."/>
            <person name="Martin F."/>
            <person name="Cullen D."/>
            <person name="Grigoriev I.V."/>
            <person name="Hibbett D.S."/>
        </authorList>
    </citation>
    <scope>NUCLEOTIDE SEQUENCE [LARGE SCALE GENOMIC DNA]</scope>
    <source>
        <strain evidence="3">TFB10046</strain>
    </source>
</reference>
<protein>
    <recommendedName>
        <fullName evidence="1">F-box domain-containing protein</fullName>
    </recommendedName>
</protein>
<dbReference type="Pfam" id="PF12937">
    <property type="entry name" value="F-box-like"/>
    <property type="match status" value="1"/>
</dbReference>
<gene>
    <name evidence="2" type="ORF">AURDEDRAFT_170752</name>
</gene>
<dbReference type="SUPFAM" id="SSF81383">
    <property type="entry name" value="F-box domain"/>
    <property type="match status" value="1"/>
</dbReference>
<organism evidence="2 3">
    <name type="scientific">Auricularia subglabra (strain TFB-10046 / SS5)</name>
    <name type="common">White-rot fungus</name>
    <name type="synonym">Auricularia delicata (strain TFB10046)</name>
    <dbReference type="NCBI Taxonomy" id="717982"/>
    <lineage>
        <taxon>Eukaryota</taxon>
        <taxon>Fungi</taxon>
        <taxon>Dikarya</taxon>
        <taxon>Basidiomycota</taxon>
        <taxon>Agaricomycotina</taxon>
        <taxon>Agaricomycetes</taxon>
        <taxon>Auriculariales</taxon>
        <taxon>Auriculariaceae</taxon>
        <taxon>Auricularia</taxon>
    </lineage>
</organism>
<feature type="domain" description="F-box" evidence="1">
    <location>
        <begin position="34"/>
        <end position="82"/>
    </location>
</feature>
<keyword evidence="3" id="KW-1185">Reference proteome</keyword>
<accession>J0LJG2</accession>
<dbReference type="Proteomes" id="UP000006514">
    <property type="component" value="Unassembled WGS sequence"/>
</dbReference>
<dbReference type="AlphaFoldDB" id="J0LJG2"/>
<dbReference type="InParanoid" id="J0LJG2"/>
<dbReference type="OrthoDB" id="3172239at2759"/>
<evidence type="ECO:0000259" key="1">
    <source>
        <dbReference type="PROSITE" id="PS50181"/>
    </source>
</evidence>
<sequence>MASDTSQLPTQIRMLLCELVDAAFDTFLKRLLNRPAISVLPAELLCQIFSLLHFRDKIATSHVCKDWRAISLAAPSMLWSKIVARDFPLGSLRERLHRARTVPVQLDVTAGPTRVDELVECLHAHMSHIRFLNLGIGDDSDTTGELSVPQNEALSRALKCPAPMLTAFLFFNPVTAFIPTLGGPGIFSGHAPLLELVKYQGDELPTLFRYPAAFTSVRRILLSTSRWTLFSELSAVLPALPNLMELGIDVDEFDLFDEDLAMTFPLSLSRFVLISNTGSDDFDPTQIVRYVSQHAPQVTDVYISFEIITPLTPDYARELVTDAQHAFGPITSLAVLPSGSPEDFTSSVDLHLKTAAGHQRTVFHVPLPLFGWPDVFSNVVRLSVSENCWAPVISTVTAPMPCLQELEVWLDLQAVHPTFESVFVVPTSASGRHRTLSCPSLRVLQISSAPGLQISEVPPEVISDFIRFRLEFAEDRIERLLLRGPGLHESNPTEVARLLTLVDCVIVGDGVVPFVDPDRRDDLLCWD</sequence>
<dbReference type="PROSITE" id="PS50181">
    <property type="entry name" value="FBOX"/>
    <property type="match status" value="1"/>
</dbReference>
<dbReference type="KEGG" id="adl:AURDEDRAFT_170752"/>
<dbReference type="EMBL" id="JH687805">
    <property type="protein sequence ID" value="EJD40172.1"/>
    <property type="molecule type" value="Genomic_DNA"/>
</dbReference>
<evidence type="ECO:0000313" key="3">
    <source>
        <dbReference type="Proteomes" id="UP000006514"/>
    </source>
</evidence>
<evidence type="ECO:0000313" key="2">
    <source>
        <dbReference type="EMBL" id="EJD40172.1"/>
    </source>
</evidence>
<dbReference type="InterPro" id="IPR036047">
    <property type="entry name" value="F-box-like_dom_sf"/>
</dbReference>
<name>J0LJG2_AURST</name>
<dbReference type="InterPro" id="IPR001810">
    <property type="entry name" value="F-box_dom"/>
</dbReference>
<proteinExistence type="predicted"/>